<reference evidence="2 3" key="1">
    <citation type="submission" date="2014-02" db="EMBL/GenBank/DDBJ databases">
        <title>The genome sequence of the entomopathogenic fungus Metarhizium robertsii ARSEF 2575.</title>
        <authorList>
            <person name="Giuliano Garisto Donzelli B."/>
            <person name="Roe B.A."/>
            <person name="Macmil S.L."/>
            <person name="Krasnoff S.B."/>
            <person name="Gibson D.M."/>
        </authorList>
    </citation>
    <scope>NUCLEOTIDE SEQUENCE [LARGE SCALE GENOMIC DNA]</scope>
    <source>
        <strain evidence="2 3">ARSEF 2575</strain>
    </source>
</reference>
<proteinExistence type="predicted"/>
<feature type="region of interest" description="Disordered" evidence="1">
    <location>
        <begin position="62"/>
        <end position="114"/>
    </location>
</feature>
<dbReference type="HOGENOM" id="CLU_2121654_0_0_1"/>
<dbReference type="EMBL" id="JELW01000002">
    <property type="protein sequence ID" value="EXV05165.1"/>
    <property type="molecule type" value="Genomic_DNA"/>
</dbReference>
<dbReference type="OrthoDB" id="660550at2759"/>
<dbReference type="AlphaFoldDB" id="A0A0A1V5N4"/>
<comment type="caution">
    <text evidence="2">The sequence shown here is derived from an EMBL/GenBank/DDBJ whole genome shotgun (WGS) entry which is preliminary data.</text>
</comment>
<evidence type="ECO:0000256" key="1">
    <source>
        <dbReference type="SAM" id="MobiDB-lite"/>
    </source>
</evidence>
<accession>A0A0A1V5N4</accession>
<dbReference type="Proteomes" id="UP000030151">
    <property type="component" value="Unassembled WGS sequence"/>
</dbReference>
<evidence type="ECO:0000313" key="2">
    <source>
        <dbReference type="EMBL" id="EXV05165.1"/>
    </source>
</evidence>
<protein>
    <submittedName>
        <fullName evidence="2">Uncharacterized protein</fullName>
    </submittedName>
</protein>
<evidence type="ECO:0000313" key="3">
    <source>
        <dbReference type="Proteomes" id="UP000030151"/>
    </source>
</evidence>
<gene>
    <name evidence="2" type="ORF">X797_002852</name>
</gene>
<feature type="compositionally biased region" description="Polar residues" evidence="1">
    <location>
        <begin position="98"/>
        <end position="107"/>
    </location>
</feature>
<feature type="compositionally biased region" description="Polar residues" evidence="1">
    <location>
        <begin position="62"/>
        <end position="71"/>
    </location>
</feature>
<organism evidence="2 3">
    <name type="scientific">Metarhizium robertsii</name>
    <dbReference type="NCBI Taxonomy" id="568076"/>
    <lineage>
        <taxon>Eukaryota</taxon>
        <taxon>Fungi</taxon>
        <taxon>Dikarya</taxon>
        <taxon>Ascomycota</taxon>
        <taxon>Pezizomycotina</taxon>
        <taxon>Sordariomycetes</taxon>
        <taxon>Hypocreomycetidae</taxon>
        <taxon>Hypocreales</taxon>
        <taxon>Clavicipitaceae</taxon>
        <taxon>Metarhizium</taxon>
    </lineage>
</organism>
<sequence length="114" mass="11974">MRFINPIGVAAAAVAVLASPIEPVENKTVLPLKHVSSVKSIKGIVNKGLARIQKFNGVKTLESNDASSGSASYPLAETHNTGDYDQMAHPASDPGSFSAESPVTVGQPSRRLIY</sequence>
<name>A0A0A1V5N4_9HYPO</name>